<dbReference type="GO" id="GO:0003676">
    <property type="term" value="F:nucleic acid binding"/>
    <property type="evidence" value="ECO:0007669"/>
    <property type="project" value="InterPro"/>
</dbReference>
<keyword evidence="1" id="KW-0862">Zinc</keyword>
<evidence type="ECO:0000256" key="2">
    <source>
        <dbReference type="SAM" id="MobiDB-lite"/>
    </source>
</evidence>
<sequence>MESPSPQVVSAAKLPIPNPNKFDLWKMRVEQIFLMTDYSLWEVILNGDSPAPTRVIEGVLQPVTPTTAEQRLARKNELKAHGTLLMALPDKHQLKFNTHKDAKTLMEAIEKMFGGNTETNKKLINQLEILGVYLSQEDINLKFLRSLPTKWRTHTLIWRNKTDLEEKSLDDLFNSLKIYEVEVKISFSIDADDLEEMDHKWQMVMLTVECYNCHMKGHFARECRSPKDTRRNGAAEPQRRNVPLGTSTSNALVSQCDGLGYNTQVFTRSIFDCDDYLTSGGDEGLPPSPIYGRYQSGDGYHVVPPPYTRTFMPPKPDLVFHNAPNDVETVHTAFNIDLSPTKLDNDLSYTHRPSAPIIKDWVSDLEDESETKIPQNKMAQPTARNHSQRGNHIQYARMTFPIPQRHMVPTAVLTQSKLVPITAVRSVNTTVPKTSVTRPKQAKTVITKPNSPPRRHINRSPSPKASTFPLKVTAAKATMVNAVKGVQGKWEWKPKCLILDHGNPQHALKDKGVIDSGCSRHIKGNMSYLSDFEELNGGYVSFGGNPKGGKISSKDENQVLLRVPRENNMYNVDIKNIVLSGDLTCLFAKETIDESNLWHRRLVHINFKTMNKLVKDFKDFSDNNINKDNAAGTQVPVVGKLSPNNTNTFSVAGPSNVAASPTHRKYSYADFTNLETTIIVSPIPTTRVHKDHHVTQIIGDLSLATQTRSMTRVAKDQGGLSQINNDDFHRFDLPHGKGAIGTKWVFRNKKDERGILVREKHRLVAQGHNQEEGIDYEEVFALVARIESIRLFLAYASFMGFMVYQMDVKSAFLYGTIKEKVYFCQPSGFEDPDYPDKVYKVVKELYGLHQAPRAWYETLANYLLENGFQRGKINQTLFIKRQKDKFQMNSMGELTFFLGLQVKKKKDGIFISQDKYVAEILRKFGLTDGKSASTPIDTEKPLLKDPDGEDIDVHTYKSMIGSLMYLTSSRPDIMFAKVSDITRLQALVDKKKVVITEATIRDALRLDDAEGIECLPNEEIFIEVGKGCSGVETLVFEGMIVEQQVGEGVDEVHVPAVGVDNEGDASAADDEVVAAVDEPSIMSPTPPTQPPPPSEDIPSTSQIAQAVEITKLKQRVKKLERKNKASNLKRLKKVGTAQRIKTSDDIVMDDVSKHGRMIANMDADVDVTLKDFAKDV</sequence>
<dbReference type="Gene3D" id="4.10.60.10">
    <property type="entry name" value="Zinc finger, CCHC-type"/>
    <property type="match status" value="1"/>
</dbReference>
<dbReference type="PROSITE" id="PS50158">
    <property type="entry name" value="ZF_CCHC"/>
    <property type="match status" value="1"/>
</dbReference>
<evidence type="ECO:0000313" key="4">
    <source>
        <dbReference type="EMBL" id="GEU52867.1"/>
    </source>
</evidence>
<feature type="compositionally biased region" description="Pro residues" evidence="2">
    <location>
        <begin position="1084"/>
        <end position="1095"/>
    </location>
</feature>
<dbReference type="InterPro" id="IPR043502">
    <property type="entry name" value="DNA/RNA_pol_sf"/>
</dbReference>
<accession>A0A6L2KWE8</accession>
<gene>
    <name evidence="4" type="ORF">Tci_024845</name>
</gene>
<organism evidence="4">
    <name type="scientific">Tanacetum cinerariifolium</name>
    <name type="common">Dalmatian daisy</name>
    <name type="synonym">Chrysanthemum cinerariifolium</name>
    <dbReference type="NCBI Taxonomy" id="118510"/>
    <lineage>
        <taxon>Eukaryota</taxon>
        <taxon>Viridiplantae</taxon>
        <taxon>Streptophyta</taxon>
        <taxon>Embryophyta</taxon>
        <taxon>Tracheophyta</taxon>
        <taxon>Spermatophyta</taxon>
        <taxon>Magnoliopsida</taxon>
        <taxon>eudicotyledons</taxon>
        <taxon>Gunneridae</taxon>
        <taxon>Pentapetalae</taxon>
        <taxon>asterids</taxon>
        <taxon>campanulids</taxon>
        <taxon>Asterales</taxon>
        <taxon>Asteraceae</taxon>
        <taxon>Asteroideae</taxon>
        <taxon>Anthemideae</taxon>
        <taxon>Anthemidinae</taxon>
        <taxon>Tanacetum</taxon>
    </lineage>
</organism>
<dbReference type="AlphaFoldDB" id="A0A6L2KWE8"/>
<proteinExistence type="predicted"/>
<dbReference type="InterPro" id="IPR013103">
    <property type="entry name" value="RVT_2"/>
</dbReference>
<dbReference type="InterPro" id="IPR036875">
    <property type="entry name" value="Znf_CCHC_sf"/>
</dbReference>
<evidence type="ECO:0000259" key="3">
    <source>
        <dbReference type="PROSITE" id="PS50158"/>
    </source>
</evidence>
<dbReference type="SUPFAM" id="SSF56672">
    <property type="entry name" value="DNA/RNA polymerases"/>
    <property type="match status" value="1"/>
</dbReference>
<dbReference type="EMBL" id="BKCJ010003083">
    <property type="protein sequence ID" value="GEU52867.1"/>
    <property type="molecule type" value="Genomic_DNA"/>
</dbReference>
<dbReference type="SMART" id="SM00343">
    <property type="entry name" value="ZnF_C2HC"/>
    <property type="match status" value="1"/>
</dbReference>
<reference evidence="4" key="1">
    <citation type="journal article" date="2019" name="Sci. Rep.">
        <title>Draft genome of Tanacetum cinerariifolium, the natural source of mosquito coil.</title>
        <authorList>
            <person name="Yamashiro T."/>
            <person name="Shiraishi A."/>
            <person name="Satake H."/>
            <person name="Nakayama K."/>
        </authorList>
    </citation>
    <scope>NUCLEOTIDE SEQUENCE</scope>
</reference>
<dbReference type="InterPro" id="IPR001878">
    <property type="entry name" value="Znf_CCHC"/>
</dbReference>
<keyword evidence="1" id="KW-0479">Metal-binding</keyword>
<keyword evidence="1" id="KW-0863">Zinc-finger</keyword>
<protein>
    <recommendedName>
        <fullName evidence="3">CCHC-type domain-containing protein</fullName>
    </recommendedName>
</protein>
<feature type="compositionally biased region" description="Basic and acidic residues" evidence="2">
    <location>
        <begin position="224"/>
        <end position="239"/>
    </location>
</feature>
<dbReference type="SUPFAM" id="SSF57756">
    <property type="entry name" value="Retrovirus zinc finger-like domains"/>
    <property type="match status" value="1"/>
</dbReference>
<name>A0A6L2KWE8_TANCI</name>
<feature type="region of interest" description="Disordered" evidence="2">
    <location>
        <begin position="224"/>
        <end position="246"/>
    </location>
</feature>
<dbReference type="Pfam" id="PF13976">
    <property type="entry name" value="gag_pre-integrs"/>
    <property type="match status" value="1"/>
</dbReference>
<dbReference type="InterPro" id="IPR025724">
    <property type="entry name" value="GAG-pre-integrase_dom"/>
</dbReference>
<feature type="region of interest" description="Disordered" evidence="2">
    <location>
        <begin position="432"/>
        <end position="466"/>
    </location>
</feature>
<evidence type="ECO:0000256" key="1">
    <source>
        <dbReference type="PROSITE-ProRule" id="PRU00047"/>
    </source>
</evidence>
<dbReference type="Pfam" id="PF07727">
    <property type="entry name" value="RVT_2"/>
    <property type="match status" value="1"/>
</dbReference>
<comment type="caution">
    <text evidence="4">The sequence shown here is derived from an EMBL/GenBank/DDBJ whole genome shotgun (WGS) entry which is preliminary data.</text>
</comment>
<feature type="region of interest" description="Disordered" evidence="2">
    <location>
        <begin position="1079"/>
        <end position="1099"/>
    </location>
</feature>
<feature type="domain" description="CCHC-type" evidence="3">
    <location>
        <begin position="210"/>
        <end position="225"/>
    </location>
</feature>
<dbReference type="GO" id="GO:0008270">
    <property type="term" value="F:zinc ion binding"/>
    <property type="evidence" value="ECO:0007669"/>
    <property type="project" value="UniProtKB-KW"/>
</dbReference>